<protein>
    <submittedName>
        <fullName evidence="1">Uncharacterized protein</fullName>
    </submittedName>
</protein>
<dbReference type="RefSeq" id="WP_090022618.1">
    <property type="nucleotide sequence ID" value="NZ_FOVD01000001.1"/>
</dbReference>
<sequence length="201" mass="23787">MNKLLFLGLIIFSVFYNAQRHYNVDILGEGHFYYDTKTPFKDFIQSFSKNEFVQSAKNNILDSTKISSDQLKNYHQLVLDNIPKNNKNHIWVVFGYHKGHYYSKYFLGENLTKNENDFFVQLNYFVNKKNNLIDSIGTCIPKNGCREIKKYKPINASKAFQSMEIQKNNFPVDNSYSLKKYEEDRKKMEADKKAIWTINEE</sequence>
<evidence type="ECO:0000313" key="2">
    <source>
        <dbReference type="Proteomes" id="UP000198769"/>
    </source>
</evidence>
<dbReference type="Proteomes" id="UP000198769">
    <property type="component" value="Unassembled WGS sequence"/>
</dbReference>
<keyword evidence="2" id="KW-1185">Reference proteome</keyword>
<name>A0A1I4VPW4_CHROL</name>
<gene>
    <name evidence="1" type="ORF">SAMN05421594_0496</name>
</gene>
<organism evidence="1 2">
    <name type="scientific">Chryseobacterium oleae</name>
    <dbReference type="NCBI Taxonomy" id="491207"/>
    <lineage>
        <taxon>Bacteria</taxon>
        <taxon>Pseudomonadati</taxon>
        <taxon>Bacteroidota</taxon>
        <taxon>Flavobacteriia</taxon>
        <taxon>Flavobacteriales</taxon>
        <taxon>Weeksellaceae</taxon>
        <taxon>Chryseobacterium group</taxon>
        <taxon>Chryseobacterium</taxon>
    </lineage>
</organism>
<reference evidence="2" key="1">
    <citation type="submission" date="2016-10" db="EMBL/GenBank/DDBJ databases">
        <authorList>
            <person name="Varghese N."/>
            <person name="Submissions S."/>
        </authorList>
    </citation>
    <scope>NUCLEOTIDE SEQUENCE [LARGE SCALE GENOMIC DNA]</scope>
    <source>
        <strain evidence="2">DSM 25575</strain>
    </source>
</reference>
<proteinExistence type="predicted"/>
<dbReference type="EMBL" id="FOVD01000001">
    <property type="protein sequence ID" value="SFN03180.1"/>
    <property type="molecule type" value="Genomic_DNA"/>
</dbReference>
<evidence type="ECO:0000313" key="1">
    <source>
        <dbReference type="EMBL" id="SFN03180.1"/>
    </source>
</evidence>
<dbReference type="AlphaFoldDB" id="A0A1I4VPW4"/>
<accession>A0A1I4VPW4</accession>
<dbReference type="OrthoDB" id="1147927at2"/>